<dbReference type="Pfam" id="PF00924">
    <property type="entry name" value="MS_channel_2nd"/>
    <property type="match status" value="1"/>
</dbReference>
<dbReference type="SUPFAM" id="SSF50182">
    <property type="entry name" value="Sm-like ribonucleoproteins"/>
    <property type="match status" value="1"/>
</dbReference>
<evidence type="ECO:0000256" key="5">
    <source>
        <dbReference type="SAM" id="MobiDB-lite"/>
    </source>
</evidence>
<dbReference type="RefSeq" id="WP_310910951.1">
    <property type="nucleotide sequence ID" value="NZ_JAVLVT010000001.1"/>
</dbReference>
<keyword evidence="4 6" id="KW-0472">Membrane</keyword>
<feature type="transmembrane region" description="Helical" evidence="6">
    <location>
        <begin position="6"/>
        <end position="27"/>
    </location>
</feature>
<evidence type="ECO:0000256" key="2">
    <source>
        <dbReference type="ARBA" id="ARBA00022692"/>
    </source>
</evidence>
<gene>
    <name evidence="8" type="ORF">RIF23_04150</name>
</gene>
<reference evidence="9" key="1">
    <citation type="submission" date="2023-07" db="EMBL/GenBank/DDBJ databases">
        <title>Novel species in the genus Lipingzhangella isolated from Sambhar Salt Lake.</title>
        <authorList>
            <person name="Jiya N."/>
            <person name="Kajale S."/>
            <person name="Sharma A."/>
        </authorList>
    </citation>
    <scope>NUCLEOTIDE SEQUENCE [LARGE SCALE GENOMIC DNA]</scope>
    <source>
        <strain evidence="9">LS1_29</strain>
    </source>
</reference>
<evidence type="ECO:0000313" key="9">
    <source>
        <dbReference type="Proteomes" id="UP001250214"/>
    </source>
</evidence>
<dbReference type="InterPro" id="IPR023408">
    <property type="entry name" value="MscS_beta-dom_sf"/>
</dbReference>
<dbReference type="InterPro" id="IPR006685">
    <property type="entry name" value="MscS_channel_2nd"/>
</dbReference>
<comment type="subcellular location">
    <subcellularLocation>
        <location evidence="1">Membrane</location>
    </subcellularLocation>
</comment>
<keyword evidence="2 6" id="KW-0812">Transmembrane</keyword>
<feature type="transmembrane region" description="Helical" evidence="6">
    <location>
        <begin position="155"/>
        <end position="174"/>
    </location>
</feature>
<dbReference type="Gene3D" id="1.10.287.1260">
    <property type="match status" value="1"/>
</dbReference>
<dbReference type="Proteomes" id="UP001250214">
    <property type="component" value="Unassembled WGS sequence"/>
</dbReference>
<accession>A0ABU2H2G2</accession>
<dbReference type="Gene3D" id="2.30.30.60">
    <property type="match status" value="1"/>
</dbReference>
<proteinExistence type="predicted"/>
<feature type="transmembrane region" description="Helical" evidence="6">
    <location>
        <begin position="128"/>
        <end position="149"/>
    </location>
</feature>
<dbReference type="PANTHER" id="PTHR30566">
    <property type="entry name" value="YNAI-RELATED MECHANOSENSITIVE ION CHANNEL"/>
    <property type="match status" value="1"/>
</dbReference>
<evidence type="ECO:0000256" key="3">
    <source>
        <dbReference type="ARBA" id="ARBA00022989"/>
    </source>
</evidence>
<keyword evidence="9" id="KW-1185">Reference proteome</keyword>
<evidence type="ECO:0000256" key="4">
    <source>
        <dbReference type="ARBA" id="ARBA00023136"/>
    </source>
</evidence>
<sequence length="370" mass="41055">MPLVSWIMLGVSVAISVLLVTVLHWLLTHQLAKVWRLAEPLVRRCRYSAYAAAVVIGVNFALPAPGEFDSWVWYRNFDHGMTIAMIASLTWLALSVAYALTDGVLERLRVHDDDTDRAARRVRTQVRVLRRVISSTIIVLATAAILFTFDEIRALGAGLLGTAGLLGIIAGVAAQATLGNVFAGLQLAFSDALRIDDVVVVEGEWGRVEELSLTHVVVRIWDERRLVLPVSHFTTSAFENWTKHGATVTGKVVLRVDWRTPVNELREHVGGYIAKHPLWDGRRWSLQAIDVLESGVVELRVVVTAADSDAQWDLCCDIREHMLAYIGEHHPEALPRRRAELEGEDTSPSASLVDERARRQSIIGGTDVED</sequence>
<feature type="region of interest" description="Disordered" evidence="5">
    <location>
        <begin position="338"/>
        <end position="370"/>
    </location>
</feature>
<dbReference type="PANTHER" id="PTHR30566:SF25">
    <property type="entry name" value="INNER MEMBRANE PROTEIN"/>
    <property type="match status" value="1"/>
</dbReference>
<evidence type="ECO:0000259" key="7">
    <source>
        <dbReference type="Pfam" id="PF00924"/>
    </source>
</evidence>
<keyword evidence="3 6" id="KW-1133">Transmembrane helix</keyword>
<protein>
    <submittedName>
        <fullName evidence="8">Mechanosensitive ion channel</fullName>
    </submittedName>
</protein>
<evidence type="ECO:0000256" key="1">
    <source>
        <dbReference type="ARBA" id="ARBA00004370"/>
    </source>
</evidence>
<dbReference type="EMBL" id="JAVLVT010000001">
    <property type="protein sequence ID" value="MDS1269486.1"/>
    <property type="molecule type" value="Genomic_DNA"/>
</dbReference>
<feature type="transmembrane region" description="Helical" evidence="6">
    <location>
        <begin position="81"/>
        <end position="100"/>
    </location>
</feature>
<feature type="domain" description="Mechanosensitive ion channel MscS" evidence="7">
    <location>
        <begin position="178"/>
        <end position="243"/>
    </location>
</feature>
<name>A0ABU2H2G2_9ACTN</name>
<comment type="caution">
    <text evidence="8">The sequence shown here is derived from an EMBL/GenBank/DDBJ whole genome shotgun (WGS) entry which is preliminary data.</text>
</comment>
<dbReference type="InterPro" id="IPR010920">
    <property type="entry name" value="LSM_dom_sf"/>
</dbReference>
<feature type="transmembrane region" description="Helical" evidence="6">
    <location>
        <begin position="47"/>
        <end position="66"/>
    </location>
</feature>
<evidence type="ECO:0000256" key="6">
    <source>
        <dbReference type="SAM" id="Phobius"/>
    </source>
</evidence>
<evidence type="ECO:0000313" key="8">
    <source>
        <dbReference type="EMBL" id="MDS1269486.1"/>
    </source>
</evidence>
<organism evidence="8 9">
    <name type="scientific">Lipingzhangella rawalii</name>
    <dbReference type="NCBI Taxonomy" id="2055835"/>
    <lineage>
        <taxon>Bacteria</taxon>
        <taxon>Bacillati</taxon>
        <taxon>Actinomycetota</taxon>
        <taxon>Actinomycetes</taxon>
        <taxon>Streptosporangiales</taxon>
        <taxon>Nocardiopsidaceae</taxon>
        <taxon>Lipingzhangella</taxon>
    </lineage>
</organism>